<comment type="cofactor">
    <cofactor evidence="1">
        <name>FAD</name>
        <dbReference type="ChEBI" id="CHEBI:57692"/>
    </cofactor>
</comment>
<dbReference type="Gene3D" id="3.40.920.10">
    <property type="entry name" value="Pyruvate-ferredoxin oxidoreductase, PFOR, domain III"/>
    <property type="match status" value="1"/>
</dbReference>
<dbReference type="EMBL" id="OZ022408">
    <property type="protein sequence ID" value="CAK9439541.1"/>
    <property type="molecule type" value="Genomic_DNA"/>
</dbReference>
<evidence type="ECO:0000256" key="3">
    <source>
        <dbReference type="ARBA" id="ARBA00022827"/>
    </source>
</evidence>
<dbReference type="Gene3D" id="3.40.50.970">
    <property type="match status" value="1"/>
</dbReference>
<evidence type="ECO:0000256" key="1">
    <source>
        <dbReference type="ARBA" id="ARBA00001974"/>
    </source>
</evidence>
<dbReference type="SUPFAM" id="SSF53323">
    <property type="entry name" value="Pyruvate-ferredoxin oxidoreductase, PFOR, domain III"/>
    <property type="match status" value="1"/>
</dbReference>
<dbReference type="InterPro" id="IPR002869">
    <property type="entry name" value="Pyrv_flavodox_OxRed_cen"/>
</dbReference>
<dbReference type="InterPro" id="IPR039261">
    <property type="entry name" value="FNR_nucleotide-bd"/>
</dbReference>
<feature type="domain" description="FAD-binding FR-type" evidence="6">
    <location>
        <begin position="709"/>
        <end position="940"/>
    </location>
</feature>
<dbReference type="Gene3D" id="2.40.30.10">
    <property type="entry name" value="Translation factors"/>
    <property type="match status" value="1"/>
</dbReference>
<accession>A0ABP0ZMQ0</accession>
<evidence type="ECO:0000259" key="6">
    <source>
        <dbReference type="PROSITE" id="PS51384"/>
    </source>
</evidence>
<feature type="compositionally biased region" description="Basic and acidic residues" evidence="5">
    <location>
        <begin position="627"/>
        <end position="650"/>
    </location>
</feature>
<dbReference type="InterPro" id="IPR017927">
    <property type="entry name" value="FAD-bd_FR_type"/>
</dbReference>
<dbReference type="Pfam" id="PF00667">
    <property type="entry name" value="FAD_binding_1"/>
    <property type="match status" value="1"/>
</dbReference>
<feature type="compositionally biased region" description="Acidic residues" evidence="5">
    <location>
        <begin position="614"/>
        <end position="626"/>
    </location>
</feature>
<keyword evidence="8" id="KW-1185">Reference proteome</keyword>
<dbReference type="SUPFAM" id="SSF52343">
    <property type="entry name" value="Ferredoxin reductase-like, C-terminal NADP-linked domain"/>
    <property type="match status" value="1"/>
</dbReference>
<gene>
    <name evidence="7" type="ORF">LODBEIA_P36410</name>
</gene>
<dbReference type="InterPro" id="IPR003097">
    <property type="entry name" value="CysJ-like_FAD-binding"/>
</dbReference>
<dbReference type="PROSITE" id="PS51384">
    <property type="entry name" value="FAD_FR"/>
    <property type="match status" value="1"/>
</dbReference>
<evidence type="ECO:0000256" key="5">
    <source>
        <dbReference type="SAM" id="MobiDB-lite"/>
    </source>
</evidence>
<keyword evidence="2" id="KW-0285">Flavoprotein</keyword>
<feature type="region of interest" description="Disordered" evidence="5">
    <location>
        <begin position="614"/>
        <end position="650"/>
    </location>
</feature>
<dbReference type="Gene3D" id="3.40.50.80">
    <property type="entry name" value="Nucleotide-binding domain of ferredoxin-NADP reductase (FNR) module"/>
    <property type="match status" value="1"/>
</dbReference>
<protein>
    <recommendedName>
        <fullName evidence="6">FAD-binding FR-type domain-containing protein</fullName>
    </recommendedName>
</protein>
<evidence type="ECO:0000256" key="2">
    <source>
        <dbReference type="ARBA" id="ARBA00022630"/>
    </source>
</evidence>
<reference evidence="7 8" key="1">
    <citation type="submission" date="2024-03" db="EMBL/GenBank/DDBJ databases">
        <authorList>
            <person name="Brejova B."/>
        </authorList>
    </citation>
    <scope>NUCLEOTIDE SEQUENCE [LARGE SCALE GENOMIC DNA]</scope>
    <source>
        <strain evidence="7 8">CBS 14171</strain>
    </source>
</reference>
<dbReference type="InterPro" id="IPR019752">
    <property type="entry name" value="Pyrv/ketoisovalerate_OxRed_cat"/>
</dbReference>
<proteinExistence type="predicted"/>
<sequence>MAPHALIQEPVKSESVSVNTGVSSIVTSNPFGLTTDPRSVRGASYVSATTIINQTVFAIASKIFSYESVGAENVLDSYIQLWLHKQHANAFGVVPFFNKFQVRSGAANAILGYFKKNGTNGQVVSAILGASGIDYMRNALSDQRAPLALNVSALDFDDSVLVPNYGRALNVARDLNFPVFTPVESGVETQHLAILNHFLAFITGQPSVFLFDGVDSAKTFRRFANLLSVEEVGNVYQELLDSASASGDITVDAAFALLNKVTGKSYSQFEYNGAEDAKTVFVVYGTSLVEEWSNVVPKEDIGLIKVRAPIPFNQEKFLSLIPKSTNKLVIVNANERLGADITASVFLSDWANSFAIENFKYPLDFDWTPITITKVLAQYVDVDAEKILTAPPAKDEIITANTSPEGKYLFWSRDNFMLVETADKLALSLSLDDSKNVSVRNKYDNSKSGGVFQSQIVSTSSNSAGAVDAADVVVIDDLSLLDSYDILATAKPGSTIIYVNSKSQIDVEKLPVEFRKALALNQNKLVAVDFTTVDALDEANNATKGLTAELLLQLAFWRSAFPELGGFIVNKLLQANGGSFELLATVLDNFIKAADLKNSIVNIKVLPEWAELDEQTTEAVEGETKEDDVKNGDAKGKGKNQEKEDKVSGAEEKAPLPFFVAENSLFANPRISTEQSEEVKSSAHKNIAQRLVFSEAFGVSKDLRPDLPVKNFIVKVQENKRLTPTEYSRNIFHIEFDTTGTGLKYEIGEALGIHGRNNSQEVEKFLEFYNVDGDSLVEITNKENAKLLEIRSARQILSESIDFLGKPPKRFYESLADFATDAKEKEHLQKLAGAEGAEELKKRQEVSFDSYFDILEEFKSARPQFADLVRIIAPLKRREYSIASSQKIHPNAVHLLVVVVDWVDPKGRLRYGHCSKYLSDLKIGDELVVSVKPSVMKLPPLSTQPIVMSGLGTGLAPFKAFIEEKIWQLEQGMEIGDIYLYMGSRHKKEEYLYGELWEAYKEHGLLTHIGAAFSRDQPQKIYIQDRIRETIEDLTDAIVDKKGSFYLCGPTWPVPDITACLEDIVSNGAKRAGETIKDVAKVVEDMKEDGRYILEVY</sequence>
<dbReference type="PANTHER" id="PTHR19384:SF109">
    <property type="entry name" value="SULFITE REDUCTASE [NADPH] FLAVOPROTEIN COMPONENT"/>
    <property type="match status" value="1"/>
</dbReference>
<dbReference type="GeneID" id="92208837"/>
<dbReference type="SUPFAM" id="SSF52922">
    <property type="entry name" value="TK C-terminal domain-like"/>
    <property type="match status" value="1"/>
</dbReference>
<organism evidence="7 8">
    <name type="scientific">Lodderomyces beijingensis</name>
    <dbReference type="NCBI Taxonomy" id="1775926"/>
    <lineage>
        <taxon>Eukaryota</taxon>
        <taxon>Fungi</taxon>
        <taxon>Dikarya</taxon>
        <taxon>Ascomycota</taxon>
        <taxon>Saccharomycotina</taxon>
        <taxon>Pichiomycetes</taxon>
        <taxon>Debaryomycetaceae</taxon>
        <taxon>Candida/Lodderomyces clade</taxon>
        <taxon>Lodderomyces</taxon>
    </lineage>
</organism>
<dbReference type="PRINTS" id="PR00371">
    <property type="entry name" value="FPNCR"/>
</dbReference>
<evidence type="ECO:0000313" key="8">
    <source>
        <dbReference type="Proteomes" id="UP001497383"/>
    </source>
</evidence>
<dbReference type="SUPFAM" id="SSF63380">
    <property type="entry name" value="Riboflavin synthase domain-like"/>
    <property type="match status" value="1"/>
</dbReference>
<dbReference type="Pfam" id="PF00175">
    <property type="entry name" value="NAD_binding_1"/>
    <property type="match status" value="1"/>
</dbReference>
<dbReference type="InterPro" id="IPR009014">
    <property type="entry name" value="Transketo_C/PFOR_II"/>
</dbReference>
<dbReference type="RefSeq" id="XP_066830579.1">
    <property type="nucleotide sequence ID" value="XM_066973774.1"/>
</dbReference>
<dbReference type="InterPro" id="IPR023173">
    <property type="entry name" value="NADPH_Cyt_P450_Rdtase_alpha"/>
</dbReference>
<evidence type="ECO:0000256" key="4">
    <source>
        <dbReference type="ARBA" id="ARBA00023002"/>
    </source>
</evidence>
<dbReference type="Proteomes" id="UP001497383">
    <property type="component" value="Chromosome 4"/>
</dbReference>
<dbReference type="Gene3D" id="1.20.990.10">
    <property type="entry name" value="NADPH-cytochrome p450 Reductase, Chain A, domain 3"/>
    <property type="match status" value="1"/>
</dbReference>
<keyword evidence="4" id="KW-0560">Oxidoreductase</keyword>
<dbReference type="PANTHER" id="PTHR19384">
    <property type="entry name" value="NITRIC OXIDE SYNTHASE-RELATED"/>
    <property type="match status" value="1"/>
</dbReference>
<dbReference type="InterPro" id="IPR001433">
    <property type="entry name" value="OxRdtase_FAD/NAD-bd"/>
</dbReference>
<dbReference type="Pfam" id="PF01558">
    <property type="entry name" value="POR"/>
    <property type="match status" value="1"/>
</dbReference>
<dbReference type="InterPro" id="IPR017938">
    <property type="entry name" value="Riboflavin_synthase-like_b-brl"/>
</dbReference>
<dbReference type="InterPro" id="IPR001709">
    <property type="entry name" value="Flavoprot_Pyr_Nucl_cyt_Rdtase"/>
</dbReference>
<evidence type="ECO:0000313" key="7">
    <source>
        <dbReference type="EMBL" id="CAK9439541.1"/>
    </source>
</evidence>
<keyword evidence="3" id="KW-0274">FAD</keyword>
<dbReference type="CDD" id="cd06207">
    <property type="entry name" value="CyPoR_like"/>
    <property type="match status" value="1"/>
</dbReference>
<name>A0ABP0ZMQ0_9ASCO</name>
<dbReference type="Gene3D" id="3.40.50.920">
    <property type="match status" value="1"/>
</dbReference>